<dbReference type="PANTHER" id="PTHR43215">
    <property type="entry name" value="RADIAL SPOKE HEAD 1 HOMOLOG"/>
    <property type="match status" value="1"/>
</dbReference>
<dbReference type="SUPFAM" id="SSF82185">
    <property type="entry name" value="Histone H3 K4-specific methyltransferase SET7/9 N-terminal domain"/>
    <property type="match status" value="2"/>
</dbReference>
<protein>
    <submittedName>
        <fullName evidence="3">Uncharacterized protein</fullName>
    </submittedName>
</protein>
<evidence type="ECO:0000256" key="2">
    <source>
        <dbReference type="ARBA" id="ARBA00022737"/>
    </source>
</evidence>
<dbReference type="Gene3D" id="2.20.110.10">
    <property type="entry name" value="Histone H3 K4-specific methyltransferase SET7/9 N-terminal domain"/>
    <property type="match status" value="2"/>
</dbReference>
<dbReference type="GO" id="GO:0016740">
    <property type="term" value="F:transferase activity"/>
    <property type="evidence" value="ECO:0007669"/>
    <property type="project" value="UniProtKB-KW"/>
</dbReference>
<gene>
    <name evidence="3" type="ORF">DBRI00130_LOCUS43714</name>
</gene>
<dbReference type="SMART" id="SM00698">
    <property type="entry name" value="MORN"/>
    <property type="match status" value="6"/>
</dbReference>
<dbReference type="EMBL" id="HBNS01060687">
    <property type="protein sequence ID" value="CAE4667949.1"/>
    <property type="molecule type" value="Transcribed_RNA"/>
</dbReference>
<proteinExistence type="predicted"/>
<accession>A0A7S4W2K1</accession>
<reference evidence="3" key="1">
    <citation type="submission" date="2021-01" db="EMBL/GenBank/DDBJ databases">
        <authorList>
            <person name="Corre E."/>
            <person name="Pelletier E."/>
            <person name="Niang G."/>
            <person name="Scheremetjew M."/>
            <person name="Finn R."/>
            <person name="Kale V."/>
            <person name="Holt S."/>
            <person name="Cochrane G."/>
            <person name="Meng A."/>
            <person name="Brown T."/>
            <person name="Cohen L."/>
        </authorList>
    </citation>
    <scope>NUCLEOTIDE SEQUENCE</scope>
    <source>
        <strain evidence="3">GSO104</strain>
    </source>
</reference>
<evidence type="ECO:0000313" key="3">
    <source>
        <dbReference type="EMBL" id="CAE4667949.1"/>
    </source>
</evidence>
<organism evidence="3">
    <name type="scientific">Ditylum brightwellii</name>
    <dbReference type="NCBI Taxonomy" id="49249"/>
    <lineage>
        <taxon>Eukaryota</taxon>
        <taxon>Sar</taxon>
        <taxon>Stramenopiles</taxon>
        <taxon>Ochrophyta</taxon>
        <taxon>Bacillariophyta</taxon>
        <taxon>Mediophyceae</taxon>
        <taxon>Lithodesmiophycidae</taxon>
        <taxon>Lithodesmiales</taxon>
        <taxon>Lithodesmiaceae</taxon>
        <taxon>Ditylum</taxon>
    </lineage>
</organism>
<dbReference type="AlphaFoldDB" id="A0A7S4W2K1"/>
<dbReference type="InterPro" id="IPR003409">
    <property type="entry name" value="MORN"/>
</dbReference>
<dbReference type="InterPro" id="IPR025527">
    <property type="entry name" value="HUWE1/Rev1_UBM"/>
</dbReference>
<dbReference type="Pfam" id="PF14377">
    <property type="entry name" value="UBM"/>
    <property type="match status" value="3"/>
</dbReference>
<dbReference type="PANTHER" id="PTHR43215:SF14">
    <property type="entry name" value="RADIAL SPOKE HEAD 1 HOMOLOG"/>
    <property type="match status" value="1"/>
</dbReference>
<keyword evidence="2" id="KW-0677">Repeat</keyword>
<evidence type="ECO:0000256" key="1">
    <source>
        <dbReference type="ARBA" id="ARBA00022679"/>
    </source>
</evidence>
<dbReference type="Pfam" id="PF02493">
    <property type="entry name" value="MORN"/>
    <property type="match status" value="7"/>
</dbReference>
<dbReference type="Gene3D" id="6.10.250.1630">
    <property type="match status" value="1"/>
</dbReference>
<keyword evidence="1" id="KW-0808">Transferase</keyword>
<name>A0A7S4W2K1_9STRA</name>
<sequence length="451" mass="51159">MRERRRRLPIILKTRCEDTYSEKLGAVGVSIEPAVENKNNANIVVPEGSGMDPDVLAALPDDIRQELIEIEKQRLQDKNTNRNLSHARARARARDCFQQEGNTRQQNRDDFNIIPEGSDLDPDVLAVLPDDIRREMIEQEIHRLQDDNSQQDLVHHGVASIEPEDVTCQTRANISSGPEGSDLDPDVLAALPDDIRQETIEQVMQRPQKENLQREIIPSRNRIEFGSSRTAAYEGEMNSLGERHGKGKLRWHNGDTFKGDFRHGLRNGIGTLTLSDGSSYSGGWKDDKCDGCGTRRFPSGCTYTGGFQNNKFNGHGQCAFSNGESYIGGWKDGVMEGQGSYFCSNGDIYEGMFRCNKRHGPGRYKWKDGKEDAIRYKEGMRVGYGVQWSPNKRKVWLLEEMKQVKRISNELARQISRSILDDTNNAFAENLEYHIPSKEGKTRKFGFKKVF</sequence>